<organism evidence="4">
    <name type="scientific">Clastoptera arizonana</name>
    <name type="common">Arizona spittle bug</name>
    <dbReference type="NCBI Taxonomy" id="38151"/>
    <lineage>
        <taxon>Eukaryota</taxon>
        <taxon>Metazoa</taxon>
        <taxon>Ecdysozoa</taxon>
        <taxon>Arthropoda</taxon>
        <taxon>Hexapoda</taxon>
        <taxon>Insecta</taxon>
        <taxon>Pterygota</taxon>
        <taxon>Neoptera</taxon>
        <taxon>Paraneoptera</taxon>
        <taxon>Hemiptera</taxon>
        <taxon>Auchenorrhyncha</taxon>
        <taxon>Cercopoidea</taxon>
        <taxon>Clastopteridae</taxon>
        <taxon>Clastoptera</taxon>
    </lineage>
</organism>
<feature type="coiled-coil region" evidence="1">
    <location>
        <begin position="487"/>
        <end position="514"/>
    </location>
</feature>
<feature type="region of interest" description="Disordered" evidence="2">
    <location>
        <begin position="309"/>
        <end position="384"/>
    </location>
</feature>
<evidence type="ECO:0000313" key="4">
    <source>
        <dbReference type="EMBL" id="JAS36010.1"/>
    </source>
</evidence>
<name>A0A1B6EDP9_9HEMI</name>
<evidence type="ECO:0000313" key="3">
    <source>
        <dbReference type="EMBL" id="JAS08861.1"/>
    </source>
</evidence>
<feature type="coiled-coil region" evidence="1">
    <location>
        <begin position="553"/>
        <end position="608"/>
    </location>
</feature>
<dbReference type="EMBL" id="GEDC01001288">
    <property type="protein sequence ID" value="JAS36010.1"/>
    <property type="molecule type" value="Transcribed_RNA"/>
</dbReference>
<evidence type="ECO:0000256" key="2">
    <source>
        <dbReference type="SAM" id="MobiDB-lite"/>
    </source>
</evidence>
<dbReference type="EMBL" id="GEDC01028437">
    <property type="protein sequence ID" value="JAS08861.1"/>
    <property type="molecule type" value="Transcribed_RNA"/>
</dbReference>
<feature type="compositionally biased region" description="Basic and acidic residues" evidence="2">
    <location>
        <begin position="74"/>
        <end position="92"/>
    </location>
</feature>
<sequence length="623" mass="70830">MSAEKPEGPEGAKKNPETAEIVEENTEGLKTQQEDPSEVANPEDNTVPTNVNDSKGPDEEDIKVEDNANEESPDISKEDDDGKVMGKKKENGEESGTDVENEKGEYSAQQMPKIQEKQKKTTSPRTKTSVESSQGLPYMRSSVILSLEEAKEKVTVISQKITNLKNQILEHEQKGLLTDEDLKHMKLIQAELMDNLSLCNLTSKYICGLIGIEQASSSHLDMSLSPIPRKGVMSKNDKTTSGTVQKIVGRKEKATLGPPIPGIREVDDIYLERYSEEKLPKVIVCDVGSIDKVPRIFVCEPIKKNDLQPFHQPKNFETGQSRDFGKTQAVSHLSKPHNLERNSIREPLAPDSYNQPLYNNQQSKASSKPQYPTGSRKIHPEPNNDVQYFQNLVHKMETTIESLRKENIELQRKAQYNSQPPQPKICRRLLSQKGQESNNERISSKEEILGLLNMKCDNATQNQYLSCGKKPICKLMLPVKETQTISESEKDNKLKLLEEQYKQLNRDFKKKVADMAVMKSELGKSKKEVDSVKEILIETENSSKDYLKYIQKLESDKNKLLQFKEQYNSMEQETKLANEMHLASESKQEEYKTLLEEVSNQLEDYRKKVSSIIDCNGRTKERY</sequence>
<gene>
    <name evidence="3" type="ORF">g.19682</name>
    <name evidence="4" type="ORF">g.19695</name>
</gene>
<protein>
    <submittedName>
        <fullName evidence="4">Uncharacterized protein</fullName>
    </submittedName>
</protein>
<feature type="compositionally biased region" description="Polar residues" evidence="2">
    <location>
        <begin position="352"/>
        <end position="373"/>
    </location>
</feature>
<accession>A0A1B6EDP9</accession>
<reference evidence="4" key="1">
    <citation type="submission" date="2015-12" db="EMBL/GenBank/DDBJ databases">
        <title>De novo transcriptome assembly of four potential Pierce s Disease insect vectors from Arizona vineyards.</title>
        <authorList>
            <person name="Tassone E.E."/>
        </authorList>
    </citation>
    <scope>NUCLEOTIDE SEQUENCE</scope>
</reference>
<dbReference type="AlphaFoldDB" id="A0A1B6EDP9"/>
<feature type="compositionally biased region" description="Basic and acidic residues" evidence="2">
    <location>
        <begin position="1"/>
        <end position="17"/>
    </location>
</feature>
<feature type="compositionally biased region" description="Acidic residues" evidence="2">
    <location>
        <begin position="58"/>
        <end position="73"/>
    </location>
</feature>
<evidence type="ECO:0000256" key="1">
    <source>
        <dbReference type="SAM" id="Coils"/>
    </source>
</evidence>
<feature type="region of interest" description="Disordered" evidence="2">
    <location>
        <begin position="1"/>
        <end position="134"/>
    </location>
</feature>
<proteinExistence type="predicted"/>
<feature type="coiled-coil region" evidence="1">
    <location>
        <begin position="147"/>
        <end position="174"/>
    </location>
</feature>
<keyword evidence="1" id="KW-0175">Coiled coil</keyword>
<feature type="compositionally biased region" description="Polar residues" evidence="2">
    <location>
        <begin position="121"/>
        <end position="134"/>
    </location>
</feature>
<feature type="compositionally biased region" description="Polar residues" evidence="2">
    <location>
        <begin position="43"/>
        <end position="53"/>
    </location>
</feature>